<name>A0A1T0B1R1_9PAST</name>
<organism evidence="2 3">
    <name type="scientific">[Haemophilus] felis</name>
    <dbReference type="NCBI Taxonomy" id="123822"/>
    <lineage>
        <taxon>Bacteria</taxon>
        <taxon>Pseudomonadati</taxon>
        <taxon>Pseudomonadota</taxon>
        <taxon>Gammaproteobacteria</taxon>
        <taxon>Pasteurellales</taxon>
        <taxon>Pasteurellaceae</taxon>
    </lineage>
</organism>
<evidence type="ECO:0000256" key="1">
    <source>
        <dbReference type="SAM" id="MobiDB-lite"/>
    </source>
</evidence>
<reference evidence="2 3" key="1">
    <citation type="submission" date="2017-02" db="EMBL/GenBank/DDBJ databases">
        <title>Draft genome sequence of Haemophilus felis CCUG 31170 type strain.</title>
        <authorList>
            <person name="Engstrom-Jakobsson H."/>
            <person name="Salva-Serra F."/>
            <person name="Thorell K."/>
            <person name="Gonzales-Siles L."/>
            <person name="Karlsson R."/>
            <person name="Boulund F."/>
            <person name="Engstrand L."/>
            <person name="Kristiansson E."/>
            <person name="Moore E."/>
        </authorList>
    </citation>
    <scope>NUCLEOTIDE SEQUENCE [LARGE SCALE GENOMIC DNA]</scope>
    <source>
        <strain evidence="2 3">CCUG 31170</strain>
    </source>
</reference>
<dbReference type="AlphaFoldDB" id="A0A1T0B1R1"/>
<dbReference type="OrthoDB" id="6649590at2"/>
<gene>
    <name evidence="2" type="ORF">B0188_05565</name>
</gene>
<protein>
    <submittedName>
        <fullName evidence="2">Ribbon-helix-helix protein, CopG family</fullName>
    </submittedName>
</protein>
<sequence length="69" mass="7645">MARGRPKSGLTLQEIQKRSDEKRGVKIKAFKLPVAVIADIEQLSQELCIPQNQLIIQAVELFGQSQKGA</sequence>
<evidence type="ECO:0000313" key="2">
    <source>
        <dbReference type="EMBL" id="OOS04133.1"/>
    </source>
</evidence>
<keyword evidence="3" id="KW-1185">Reference proteome</keyword>
<feature type="region of interest" description="Disordered" evidence="1">
    <location>
        <begin position="1"/>
        <end position="22"/>
    </location>
</feature>
<accession>A0A1T0B1R1</accession>
<dbReference type="EMBL" id="MUYB01000021">
    <property type="protein sequence ID" value="OOS04133.1"/>
    <property type="molecule type" value="Genomic_DNA"/>
</dbReference>
<dbReference type="Proteomes" id="UP000190023">
    <property type="component" value="Unassembled WGS sequence"/>
</dbReference>
<comment type="caution">
    <text evidence="2">The sequence shown here is derived from an EMBL/GenBank/DDBJ whole genome shotgun (WGS) entry which is preliminary data.</text>
</comment>
<proteinExistence type="predicted"/>
<evidence type="ECO:0000313" key="3">
    <source>
        <dbReference type="Proteomes" id="UP000190023"/>
    </source>
</evidence>